<evidence type="ECO:0000313" key="1">
    <source>
        <dbReference type="EMBL" id="RGL60682.1"/>
    </source>
</evidence>
<dbReference type="Proteomes" id="UP000261187">
    <property type="component" value="Unassembled WGS sequence"/>
</dbReference>
<organism evidence="1 2">
    <name type="scientific">Segatella copri</name>
    <dbReference type="NCBI Taxonomy" id="165179"/>
    <lineage>
        <taxon>Bacteria</taxon>
        <taxon>Pseudomonadati</taxon>
        <taxon>Bacteroidota</taxon>
        <taxon>Bacteroidia</taxon>
        <taxon>Bacteroidales</taxon>
        <taxon>Prevotellaceae</taxon>
        <taxon>Segatella</taxon>
    </lineage>
</organism>
<name>A0AA92SYW1_9BACT</name>
<comment type="caution">
    <text evidence="1">The sequence shown here is derived from an EMBL/GenBank/DDBJ whole genome shotgun (WGS) entry which is preliminary data.</text>
</comment>
<evidence type="ECO:0000313" key="2">
    <source>
        <dbReference type="Proteomes" id="UP000261187"/>
    </source>
</evidence>
<protein>
    <submittedName>
        <fullName evidence="1">Uncharacterized protein</fullName>
    </submittedName>
</protein>
<proteinExistence type="predicted"/>
<gene>
    <name evidence="1" type="ORF">DXC61_06970</name>
</gene>
<reference evidence="1 2" key="1">
    <citation type="submission" date="2018-08" db="EMBL/GenBank/DDBJ databases">
        <title>A genome reference for cultivated species of the human gut microbiota.</title>
        <authorList>
            <person name="Zou Y."/>
            <person name="Xue W."/>
            <person name="Luo G."/>
        </authorList>
    </citation>
    <scope>NUCLEOTIDE SEQUENCE [LARGE SCALE GENOMIC DNA]</scope>
    <source>
        <strain evidence="1 2">TF06-40</strain>
    </source>
</reference>
<dbReference type="EMBL" id="QSSA01000012">
    <property type="protein sequence ID" value="RGL60682.1"/>
    <property type="molecule type" value="Genomic_DNA"/>
</dbReference>
<dbReference type="AlphaFoldDB" id="A0AA92SYW1"/>
<sequence>MFAGFWIYKEDRIMSLDTVLKIGNILRNSREKMSFSNAVVSCRPKDNGDWPFCLSLPVDKNFNIIFDKVSIVPENKRNSLYYLMYKTSTSDTVCRYIYGDIYYSFKGTLGKNGSINKPVEGGNYRLVESPSSFDKGTATCNEICSLSGFSPEGIDEFQQIRTRFEKEQILIERILKYAPAIIKYFENENVSSFKEYIENEDNLKNICCTINKENNKKKLEKLSEVKGEEELLLLNSASIFLHFSYEDGNGDEKCWYDFSNTLELVIRKMHNEYVDTNKEGLVLKKSRWPTICSGDKKNDIQFPNFDLENRYKTRVFTESEIEDLFYGVTYAAKNGKNFSDSNYKLIVLPFGDNLKAEDLKLFQEKRNEPAIVSANEYKDDLISLILEDSSTFTSFDFIFARKERTKPDDTYLMEISNITRSNLNRVTSRIYEKAYQVYAGRNKEIKVDMSLSICCKSFSNLLGDVQLNSTGKVKIAASKKYESHILKVLPLIYKGDYYNDPSLLHSFVTNVESAIRLGGGQFWYEILKYDLMFILSIQNNKQNKYMDIINTASFKLGSKIGKMAKPLKKAIGSFEKNYVGLLSRRVSTKEDCIRFVTDISQKLVMHDGMWATMCAEVCDDLAKLPEAKYDKDNLSFGFLDGYFKYEPTDKKKDFQKRLEKILADYSDNEDLKDEVSKLNLIVEEINHKN</sequence>
<accession>A0AA92SYW1</accession>